<comment type="caution">
    <text evidence="3">The sequence shown here is derived from an EMBL/GenBank/DDBJ whole genome shotgun (WGS) entry which is preliminary data.</text>
</comment>
<feature type="region of interest" description="Disordered" evidence="1">
    <location>
        <begin position="91"/>
        <end position="112"/>
    </location>
</feature>
<feature type="transmembrane region" description="Helical" evidence="2">
    <location>
        <begin position="200"/>
        <end position="227"/>
    </location>
</feature>
<proteinExistence type="predicted"/>
<evidence type="ECO:0000256" key="2">
    <source>
        <dbReference type="SAM" id="Phobius"/>
    </source>
</evidence>
<feature type="compositionally biased region" description="Acidic residues" evidence="1">
    <location>
        <begin position="48"/>
        <end position="63"/>
    </location>
</feature>
<keyword evidence="2" id="KW-1133">Transmembrane helix</keyword>
<name>A0AAN9UW56_9PEZI</name>
<sequence>MKNYYGPALSYTISTCLGTGADITMVSAPGQPHPGYNNDKLDNFGGESEGESEGEDGSDVDVDTTNELLRIREADYLEGREYLHEVPGLDLRQESAPPAPTQQPQPTTVWATPPCAMTRTATMLYTTTATVAYVPSPPVRSYGLSDINRSGNGNGSNPDAAAVSDAAIAAATSPALYSRPWLVRTSVATPRARPPFPMSLSLSLFLFALLAATACTGLVIWILLAVVEGGEYVVS</sequence>
<evidence type="ECO:0000256" key="1">
    <source>
        <dbReference type="SAM" id="MobiDB-lite"/>
    </source>
</evidence>
<accession>A0AAN9UW56</accession>
<keyword evidence="2" id="KW-0812">Transmembrane</keyword>
<dbReference type="Proteomes" id="UP001320420">
    <property type="component" value="Unassembled WGS sequence"/>
</dbReference>
<keyword evidence="2" id="KW-0472">Membrane</keyword>
<dbReference type="AlphaFoldDB" id="A0AAN9UW56"/>
<dbReference type="EMBL" id="JAKJXP020000006">
    <property type="protein sequence ID" value="KAK7756654.1"/>
    <property type="molecule type" value="Genomic_DNA"/>
</dbReference>
<evidence type="ECO:0000313" key="3">
    <source>
        <dbReference type="EMBL" id="KAK7756654.1"/>
    </source>
</evidence>
<reference evidence="3 4" key="1">
    <citation type="submission" date="2024-02" db="EMBL/GenBank/DDBJ databases">
        <title>De novo assembly and annotation of 12 fungi associated with fruit tree decline syndrome in Ontario, Canada.</title>
        <authorList>
            <person name="Sulman M."/>
            <person name="Ellouze W."/>
            <person name="Ilyukhin E."/>
        </authorList>
    </citation>
    <scope>NUCLEOTIDE SEQUENCE [LARGE SCALE GENOMIC DNA]</scope>
    <source>
        <strain evidence="3 4">M11/M66-122</strain>
    </source>
</reference>
<feature type="region of interest" description="Disordered" evidence="1">
    <location>
        <begin position="29"/>
        <end position="63"/>
    </location>
</feature>
<keyword evidence="4" id="KW-1185">Reference proteome</keyword>
<evidence type="ECO:0000313" key="4">
    <source>
        <dbReference type="Proteomes" id="UP001320420"/>
    </source>
</evidence>
<protein>
    <submittedName>
        <fullName evidence="3">Protein cms1</fullName>
    </submittedName>
</protein>
<gene>
    <name evidence="3" type="primary">cms1_2</name>
    <name evidence="3" type="ORF">SLS62_001491</name>
</gene>
<organism evidence="3 4">
    <name type="scientific">Diatrype stigma</name>
    <dbReference type="NCBI Taxonomy" id="117547"/>
    <lineage>
        <taxon>Eukaryota</taxon>
        <taxon>Fungi</taxon>
        <taxon>Dikarya</taxon>
        <taxon>Ascomycota</taxon>
        <taxon>Pezizomycotina</taxon>
        <taxon>Sordariomycetes</taxon>
        <taxon>Xylariomycetidae</taxon>
        <taxon>Xylariales</taxon>
        <taxon>Diatrypaceae</taxon>
        <taxon>Diatrype</taxon>
    </lineage>
</organism>